<accession>A0A0J0XDQ6</accession>
<organism evidence="4 5">
    <name type="scientific">Cutaneotrichosporon oleaginosum</name>
    <dbReference type="NCBI Taxonomy" id="879819"/>
    <lineage>
        <taxon>Eukaryota</taxon>
        <taxon>Fungi</taxon>
        <taxon>Dikarya</taxon>
        <taxon>Basidiomycota</taxon>
        <taxon>Agaricomycotina</taxon>
        <taxon>Tremellomycetes</taxon>
        <taxon>Trichosporonales</taxon>
        <taxon>Trichosporonaceae</taxon>
        <taxon>Cutaneotrichosporon</taxon>
    </lineage>
</organism>
<dbReference type="PANTHER" id="PTHR22889:SF0">
    <property type="entry name" value="WD REPEAT-CONTAINING PROTEIN 89"/>
    <property type="match status" value="1"/>
</dbReference>
<dbReference type="EMBL" id="KQ087266">
    <property type="protein sequence ID" value="KLT39216.1"/>
    <property type="molecule type" value="Genomic_DNA"/>
</dbReference>
<dbReference type="Pfam" id="PF00400">
    <property type="entry name" value="WD40"/>
    <property type="match status" value="1"/>
</dbReference>
<gene>
    <name evidence="4" type="ORF">CC85DRAFT_279762</name>
</gene>
<feature type="compositionally biased region" description="Basic residues" evidence="3">
    <location>
        <begin position="380"/>
        <end position="392"/>
    </location>
</feature>
<evidence type="ECO:0000256" key="2">
    <source>
        <dbReference type="ARBA" id="ARBA00022737"/>
    </source>
</evidence>
<dbReference type="InterPro" id="IPR015943">
    <property type="entry name" value="WD40/YVTN_repeat-like_dom_sf"/>
</dbReference>
<proteinExistence type="predicted"/>
<protein>
    <submittedName>
        <fullName evidence="4">WD40 repeat-like protein</fullName>
    </submittedName>
</protein>
<reference evidence="4 5" key="1">
    <citation type="submission" date="2015-03" db="EMBL/GenBank/DDBJ databases">
        <title>Genomics and transcriptomics of the oil-accumulating basidiomycete yeast T. oleaginosus allow insights into substrate utilization and the diverse evolutionary trajectories of mating systems in fungi.</title>
        <authorList>
            <consortium name="DOE Joint Genome Institute"/>
            <person name="Kourist R."/>
            <person name="Kracht O."/>
            <person name="Bracharz F."/>
            <person name="Lipzen A."/>
            <person name="Nolan M."/>
            <person name="Ohm R."/>
            <person name="Grigoriev I."/>
            <person name="Sun S."/>
            <person name="Heitman J."/>
            <person name="Bruck T."/>
            <person name="Nowrousian M."/>
        </authorList>
    </citation>
    <scope>NUCLEOTIDE SEQUENCE [LARGE SCALE GENOMIC DNA]</scope>
    <source>
        <strain evidence="4 5">IBC0246</strain>
    </source>
</reference>
<dbReference type="STRING" id="879819.A0A0J0XDQ6"/>
<dbReference type="Gene3D" id="2.130.10.10">
    <property type="entry name" value="YVTN repeat-like/Quinoprotein amine dehydrogenase"/>
    <property type="match status" value="1"/>
</dbReference>
<name>A0A0J0XDQ6_9TREE</name>
<keyword evidence="1" id="KW-0853">WD repeat</keyword>
<sequence>MYLPTLHPARAHALPARPYIVDIVPTSSHLALRHPEPEITLADRATLQSVASLSGAHTAPVTAVCADTSIWSAGKDAKVVRWDERTQRPVAEIKAHIRKPLPVTALAVSEAEHLVVGGTEVVSSEAHILFWDTRNASVPAYRHSSTHSDEITHLSFLSHADVPAKLLLSGSVDGCVALSNAAEHDEDDAVQAEENWNASIAGAGAYAWAGGMRVWARSDMDTLAGWGVRVGDEGLEFGTLEEVPSSQFKARTLAGPSGPLVSEYLVTAAPSLGVGRAGAPVVAAGANDGAVVLEYSTSEAYEPSAFLLPGSSGHADVVRCLYHAPADQAVYTGSEDGVLAGWGLGDVRLLTGAEGEQDQEVEMEEEDAERRDTREERRSKKEKRQKKRHAPY</sequence>
<dbReference type="AlphaFoldDB" id="A0A0J0XDQ6"/>
<dbReference type="PANTHER" id="PTHR22889">
    <property type="entry name" value="WD REPEAT-CONTAINING PROTEIN 89"/>
    <property type="match status" value="1"/>
</dbReference>
<dbReference type="InterPro" id="IPR036322">
    <property type="entry name" value="WD40_repeat_dom_sf"/>
</dbReference>
<dbReference type="InterPro" id="IPR039328">
    <property type="entry name" value="WDR89"/>
</dbReference>
<feature type="region of interest" description="Disordered" evidence="3">
    <location>
        <begin position="351"/>
        <end position="392"/>
    </location>
</feature>
<dbReference type="SMART" id="SM00320">
    <property type="entry name" value="WD40"/>
    <property type="match status" value="4"/>
</dbReference>
<dbReference type="InterPro" id="IPR001680">
    <property type="entry name" value="WD40_rpt"/>
</dbReference>
<dbReference type="Proteomes" id="UP000053611">
    <property type="component" value="Unassembled WGS sequence"/>
</dbReference>
<evidence type="ECO:0000313" key="5">
    <source>
        <dbReference type="Proteomes" id="UP000053611"/>
    </source>
</evidence>
<feature type="compositionally biased region" description="Basic and acidic residues" evidence="3">
    <location>
        <begin position="368"/>
        <end position="379"/>
    </location>
</feature>
<keyword evidence="5" id="KW-1185">Reference proteome</keyword>
<dbReference type="SUPFAM" id="SSF50978">
    <property type="entry name" value="WD40 repeat-like"/>
    <property type="match status" value="1"/>
</dbReference>
<evidence type="ECO:0000313" key="4">
    <source>
        <dbReference type="EMBL" id="KLT39216.1"/>
    </source>
</evidence>
<evidence type="ECO:0000256" key="3">
    <source>
        <dbReference type="SAM" id="MobiDB-lite"/>
    </source>
</evidence>
<keyword evidence="2" id="KW-0677">Repeat</keyword>
<evidence type="ECO:0000256" key="1">
    <source>
        <dbReference type="ARBA" id="ARBA00022574"/>
    </source>
</evidence>
<dbReference type="OrthoDB" id="25131at2759"/>
<feature type="compositionally biased region" description="Acidic residues" evidence="3">
    <location>
        <begin position="355"/>
        <end position="367"/>
    </location>
</feature>